<evidence type="ECO:0000256" key="10">
    <source>
        <dbReference type="ARBA" id="ARBA00023033"/>
    </source>
</evidence>
<dbReference type="FunFam" id="1.10.630.10:FF:000019">
    <property type="entry name" value="Cytochrome P450 family protein"/>
    <property type="match status" value="1"/>
</dbReference>
<keyword evidence="5" id="KW-0349">Heme</keyword>
<evidence type="ECO:0000313" key="16">
    <source>
        <dbReference type="EMBL" id="KAF4361982.1"/>
    </source>
</evidence>
<keyword evidence="15" id="KW-1133">Transmembrane helix</keyword>
<dbReference type="GO" id="GO:0020037">
    <property type="term" value="F:heme binding"/>
    <property type="evidence" value="ECO:0007669"/>
    <property type="project" value="InterPro"/>
</dbReference>
<keyword evidence="15" id="KW-0812">Transmembrane</keyword>
<feature type="non-terminal residue" evidence="16">
    <location>
        <position position="1434"/>
    </location>
</feature>
<feature type="transmembrane region" description="Helical" evidence="15">
    <location>
        <begin position="949"/>
        <end position="970"/>
    </location>
</feature>
<dbReference type="InterPro" id="IPR005508">
    <property type="entry name" value="At2g31720-like"/>
</dbReference>
<dbReference type="PANTHER" id="PTHR47943">
    <property type="entry name" value="CYTOCHROME P450 93A3-LIKE"/>
    <property type="match status" value="1"/>
</dbReference>
<comment type="caution">
    <text evidence="16">The sequence shown here is derived from an EMBL/GenBank/DDBJ whole genome shotgun (WGS) entry which is preliminary data.</text>
</comment>
<evidence type="ECO:0000256" key="5">
    <source>
        <dbReference type="ARBA" id="ARBA00022617"/>
    </source>
</evidence>
<evidence type="ECO:0000256" key="9">
    <source>
        <dbReference type="ARBA" id="ARBA00023015"/>
    </source>
</evidence>
<evidence type="ECO:0000256" key="11">
    <source>
        <dbReference type="ARBA" id="ARBA00023125"/>
    </source>
</evidence>
<gene>
    <name evidence="16" type="ORF">G4B88_007138</name>
</gene>
<reference evidence="16 17" key="1">
    <citation type="journal article" date="2020" name="bioRxiv">
        <title>Sequence and annotation of 42 cannabis genomes reveals extensive copy number variation in cannabinoid synthesis and pathogen resistance genes.</title>
        <authorList>
            <person name="Mckernan K.J."/>
            <person name="Helbert Y."/>
            <person name="Kane L.T."/>
            <person name="Ebling H."/>
            <person name="Zhang L."/>
            <person name="Liu B."/>
            <person name="Eaton Z."/>
            <person name="Mclaughlin S."/>
            <person name="Kingan S."/>
            <person name="Baybayan P."/>
            <person name="Concepcion G."/>
            <person name="Jordan M."/>
            <person name="Riva A."/>
            <person name="Barbazuk W."/>
            <person name="Harkins T."/>
        </authorList>
    </citation>
    <scope>NUCLEOTIDE SEQUENCE [LARGE SCALE GENOMIC DNA]</scope>
    <source>
        <strain evidence="17">cv. Jamaican Lion 4</strain>
        <tissue evidence="16">Leaf</tissue>
    </source>
</reference>
<dbReference type="Gene3D" id="1.10.630.10">
    <property type="entry name" value="Cytochrome P450"/>
    <property type="match status" value="5"/>
</dbReference>
<organism evidence="16 17">
    <name type="scientific">Cannabis sativa</name>
    <name type="common">Hemp</name>
    <name type="synonym">Marijuana</name>
    <dbReference type="NCBI Taxonomy" id="3483"/>
    <lineage>
        <taxon>Eukaryota</taxon>
        <taxon>Viridiplantae</taxon>
        <taxon>Streptophyta</taxon>
        <taxon>Embryophyta</taxon>
        <taxon>Tracheophyta</taxon>
        <taxon>Spermatophyta</taxon>
        <taxon>Magnoliopsida</taxon>
        <taxon>eudicotyledons</taxon>
        <taxon>Gunneridae</taxon>
        <taxon>Pentapetalae</taxon>
        <taxon>rosids</taxon>
        <taxon>fabids</taxon>
        <taxon>Rosales</taxon>
        <taxon>Cannabaceae</taxon>
        <taxon>Cannabis</taxon>
    </lineage>
</organism>
<accession>A0A7J6EU74</accession>
<keyword evidence="9" id="KW-0805">Transcription regulation</keyword>
<comment type="subcellular location">
    <subcellularLocation>
        <location evidence="3">Membrane</location>
    </subcellularLocation>
    <subcellularLocation>
        <location evidence="2">Nucleus</location>
    </subcellularLocation>
</comment>
<dbReference type="GO" id="GO:0004497">
    <property type="term" value="F:monooxygenase activity"/>
    <property type="evidence" value="ECO:0007669"/>
    <property type="project" value="UniProtKB-KW"/>
</dbReference>
<keyword evidence="6" id="KW-0479">Metal-binding</keyword>
<evidence type="ECO:0000256" key="1">
    <source>
        <dbReference type="ARBA" id="ARBA00001971"/>
    </source>
</evidence>
<keyword evidence="8" id="KW-0408">Iron</keyword>
<name>A0A7J6EU74_CANSA</name>
<evidence type="ECO:0000256" key="15">
    <source>
        <dbReference type="SAM" id="Phobius"/>
    </source>
</evidence>
<keyword evidence="7" id="KW-0560">Oxidoreductase</keyword>
<comment type="cofactor">
    <cofactor evidence="1">
        <name>heme</name>
        <dbReference type="ChEBI" id="CHEBI:30413"/>
    </cofactor>
</comment>
<sequence>MVSSPELAKLFLKTKETWFSNRPKLSVIDHISYPLADFTFAPYGPYWKFMKKLCMTQLLGGQTLNKLLPQRYPGKDDDDHSEAEKIKELVKERNQLIGKFNLSDFFWFCKNWDLQGFEARGKGFHEKFESMMERIIQECEEARNDIFVVGTGTTAINIEWALSELINHPNIMKKAKKEIDSIVGKTRLVEESDIDYLPYIQAITKETLRLHPAGPLILRESIEDCTINGYYIPKKTRVYISSWAIGRDSKYWENPLEFNPERFLSEDGSGNINHMDVRGQSFNLLQFGSGRRGCPGASLALLVIQTSIACMIHCFEWKGFIDKVDLEEGLGVAVMESLQVYTILFLVWLVSTMLVRAMLTTSRTMVRLPPSPFAFPVIGHLHLLAPIPHKSFQKLSNTYGPLIYLSLCSIPSVVVSSPELAKLFLTTKETSFSNRPQLNVVDHISYPLAHFTFAPYGPYWKFMNKLCMTQLLGGQTLNKLFPLTKLTNNIIKGIIMKQRCSGNDDDDHSEAEKINELVKERNQLVGKFNLSDFFWFCKNWDLQGFEARGKGFHEKFDSMMEKIIQEHEEARNVERGRNDITKVYINSWAIGRDSKYWKNPLEFNVERFLSEDGSGNINRMDVRGKSFNLLPFGSGRRGCPGVSLALLIIQTSIACMIQCFEWKGFNDKSHQQSEETKRKALFLSLPIPKRRRSTRIAIRSYRHHQLPPPLPLPLPLPLPEEETNIILKSRTPKRHRIVKFRRQIQHEPCKGGVINGPDPPPPLSEELAQIIRTMTLPDHQQQSPVKLVIQRKLFQSDTQPNLNRLQMPLKQISSDDFLNDDEKNKINQKEGIKVRFIQPNHEEENDLTLTRWKYKGENSLCYVLNKNWYRGVVQKNRLKMGQIVQGRVQSLLFESNVRELGFDFFSALLKNNLLVSILPNSILTVSQVCLNEVLFVKVKMSRVTVMESLQGYTILFLVWLVSTMLVRAMLTKSRTMVRLPPSPFAFPVIGHLHLLGPIPHQSFQKISNTYGPLIYLSLGSIPSVVVSSPELAKLFLKTKETWFSNRPQLSVVDHISYPLADFTFAPYGPYWKFMKKLCMTQLLGGQTLNKLLPVRSEEIKRFLKLMSKRAESKEPIEIGKELTKLTNNIITGMIMRQRCSGNDDDDHSESEKIKELVKERNQLVGKFNLSDFFWFCKNWDFQGFEARGKGFHEKFDSMMEKIIQEREEARNVEKGRNDIVKDLLDILLDIAKDEDHKSHIKLGRDNIKAIILWALSELINHPNIMEKARKEIDSIVGKTRLVEESDIVDLPYIQAITKETLRLHPAGPLILRESTEDCTINGYYIPKKTRVYINSWAIGRDSKYWENPLEFNPKRFLSEDGSGNINHMDVRGQSFNLLPFGSGRRGCPGASLALLIIQTSIACMIQCFEWKGFNGKVDLEEGPGLTLARAHPLI</sequence>
<dbReference type="PRINTS" id="PR00385">
    <property type="entry name" value="P450"/>
</dbReference>
<dbReference type="InterPro" id="IPR015300">
    <property type="entry name" value="DNA-bd_pseudobarrel_sf"/>
</dbReference>
<proteinExistence type="inferred from homology"/>
<dbReference type="GO" id="GO:0005506">
    <property type="term" value="F:iron ion binding"/>
    <property type="evidence" value="ECO:0007669"/>
    <property type="project" value="InterPro"/>
</dbReference>
<dbReference type="Pfam" id="PF03754">
    <property type="entry name" value="At2g31720-like"/>
    <property type="match status" value="1"/>
</dbReference>
<keyword evidence="13" id="KW-0804">Transcription</keyword>
<dbReference type="Proteomes" id="UP000583929">
    <property type="component" value="Unassembled WGS sequence"/>
</dbReference>
<evidence type="ECO:0000256" key="3">
    <source>
        <dbReference type="ARBA" id="ARBA00004370"/>
    </source>
</evidence>
<dbReference type="InterPro" id="IPR036396">
    <property type="entry name" value="Cyt_P450_sf"/>
</dbReference>
<protein>
    <recommendedName>
        <fullName evidence="18">Cytochrome P450</fullName>
    </recommendedName>
</protein>
<dbReference type="GO" id="GO:0016020">
    <property type="term" value="C:membrane"/>
    <property type="evidence" value="ECO:0007669"/>
    <property type="project" value="UniProtKB-SubCell"/>
</dbReference>
<dbReference type="GO" id="GO:0005634">
    <property type="term" value="C:nucleus"/>
    <property type="evidence" value="ECO:0007669"/>
    <property type="project" value="UniProtKB-SubCell"/>
</dbReference>
<dbReference type="EMBL" id="JAATIQ010000319">
    <property type="protein sequence ID" value="KAF4361982.1"/>
    <property type="molecule type" value="Genomic_DNA"/>
</dbReference>
<dbReference type="InterPro" id="IPR001128">
    <property type="entry name" value="Cyt_P450"/>
</dbReference>
<evidence type="ECO:0000256" key="2">
    <source>
        <dbReference type="ARBA" id="ARBA00004123"/>
    </source>
</evidence>
<evidence type="ECO:0000256" key="6">
    <source>
        <dbReference type="ARBA" id="ARBA00022723"/>
    </source>
</evidence>
<dbReference type="Gene3D" id="2.40.330.10">
    <property type="entry name" value="DNA-binding pseudobarrel domain"/>
    <property type="match status" value="1"/>
</dbReference>
<evidence type="ECO:0000256" key="13">
    <source>
        <dbReference type="ARBA" id="ARBA00023163"/>
    </source>
</evidence>
<dbReference type="InterPro" id="IPR017972">
    <property type="entry name" value="Cyt_P450_CS"/>
</dbReference>
<dbReference type="PRINTS" id="PR00463">
    <property type="entry name" value="EP450I"/>
</dbReference>
<evidence type="ECO:0000256" key="14">
    <source>
        <dbReference type="ARBA" id="ARBA00023242"/>
    </source>
</evidence>
<keyword evidence="11" id="KW-0238">DNA-binding</keyword>
<keyword evidence="12 15" id="KW-0472">Membrane</keyword>
<comment type="similarity">
    <text evidence="4">Belongs to the cytochrome P450 family.</text>
</comment>
<dbReference type="Pfam" id="PF00067">
    <property type="entry name" value="p450"/>
    <property type="match status" value="4"/>
</dbReference>
<keyword evidence="17" id="KW-1185">Reference proteome</keyword>
<dbReference type="InterPro" id="IPR002401">
    <property type="entry name" value="Cyt_P450_E_grp-I"/>
</dbReference>
<keyword evidence="10" id="KW-0503">Monooxygenase</keyword>
<dbReference type="GO" id="GO:0016705">
    <property type="term" value="F:oxidoreductase activity, acting on paired donors, with incorporation or reduction of molecular oxygen"/>
    <property type="evidence" value="ECO:0007669"/>
    <property type="project" value="InterPro"/>
</dbReference>
<evidence type="ECO:0000313" key="17">
    <source>
        <dbReference type="Proteomes" id="UP000583929"/>
    </source>
</evidence>
<evidence type="ECO:0000256" key="4">
    <source>
        <dbReference type="ARBA" id="ARBA00010617"/>
    </source>
</evidence>
<keyword evidence="14" id="KW-0539">Nucleus</keyword>
<dbReference type="PROSITE" id="PS00086">
    <property type="entry name" value="CYTOCHROME_P450"/>
    <property type="match status" value="3"/>
</dbReference>
<dbReference type="CDD" id="cd20655">
    <property type="entry name" value="CYP93"/>
    <property type="match status" value="1"/>
</dbReference>
<dbReference type="FunFam" id="1.10.630.10:FF:000126">
    <property type="entry name" value="Predicted protein"/>
    <property type="match status" value="1"/>
</dbReference>
<evidence type="ECO:0000256" key="7">
    <source>
        <dbReference type="ARBA" id="ARBA00023002"/>
    </source>
</evidence>
<dbReference type="GO" id="GO:0003677">
    <property type="term" value="F:DNA binding"/>
    <property type="evidence" value="ECO:0007669"/>
    <property type="project" value="UniProtKB-KW"/>
</dbReference>
<dbReference type="PANTHER" id="PTHR47943:SF8">
    <property type="entry name" value="CYTOCHROME P450"/>
    <property type="match status" value="1"/>
</dbReference>
<dbReference type="SUPFAM" id="SSF48264">
    <property type="entry name" value="Cytochrome P450"/>
    <property type="match status" value="3"/>
</dbReference>
<evidence type="ECO:0000256" key="8">
    <source>
        <dbReference type="ARBA" id="ARBA00023004"/>
    </source>
</evidence>
<evidence type="ECO:0000256" key="12">
    <source>
        <dbReference type="ARBA" id="ARBA00023136"/>
    </source>
</evidence>
<evidence type="ECO:0008006" key="18">
    <source>
        <dbReference type="Google" id="ProtNLM"/>
    </source>
</evidence>